<organism evidence="1 2">
    <name type="scientific">Rhizoctonia solani</name>
    <dbReference type="NCBI Taxonomy" id="456999"/>
    <lineage>
        <taxon>Eukaryota</taxon>
        <taxon>Fungi</taxon>
        <taxon>Dikarya</taxon>
        <taxon>Basidiomycota</taxon>
        <taxon>Agaricomycotina</taxon>
        <taxon>Agaricomycetes</taxon>
        <taxon>Cantharellales</taxon>
        <taxon>Ceratobasidiaceae</taxon>
        <taxon>Rhizoctonia</taxon>
    </lineage>
</organism>
<evidence type="ECO:0000313" key="1">
    <source>
        <dbReference type="EMBL" id="CUA71143.1"/>
    </source>
</evidence>
<evidence type="ECO:0000313" key="2">
    <source>
        <dbReference type="Proteomes" id="UP000044841"/>
    </source>
</evidence>
<accession>A0A0K6FYF1</accession>
<dbReference type="Proteomes" id="UP000044841">
    <property type="component" value="Unassembled WGS sequence"/>
</dbReference>
<sequence length="185" mass="20337">MSIQDTRSQHADASSPSRLDYRIAEMSKKNPNDVEVAIKSEVNVQPAIEAPIIAQLIEDELEKDELFPEGGLGWLAVLGCFMLSSPQYCLGEELDVLVSCPGFGLCWGVFQEYYRHHILVGTSDLVLGSTQGTVGTISSLFIGRLGDKYGYKRFTIFGPVCSVGQFLGAAFGSKLWHFFLAQVHN</sequence>
<dbReference type="SUPFAM" id="SSF103473">
    <property type="entry name" value="MFS general substrate transporter"/>
    <property type="match status" value="1"/>
</dbReference>
<dbReference type="AlphaFoldDB" id="A0A0K6FYF1"/>
<dbReference type="InterPro" id="IPR036259">
    <property type="entry name" value="MFS_trans_sf"/>
</dbReference>
<keyword evidence="2" id="KW-1185">Reference proteome</keyword>
<dbReference type="EMBL" id="CYGV01001218">
    <property type="protein sequence ID" value="CUA71143.1"/>
    <property type="molecule type" value="Genomic_DNA"/>
</dbReference>
<gene>
    <name evidence="1" type="ORF">RSOLAG22IIIB_09362</name>
</gene>
<name>A0A0K6FYF1_9AGAM</name>
<protein>
    <submittedName>
        <fullName evidence="1">Uncharacterized protein</fullName>
    </submittedName>
</protein>
<reference evidence="1 2" key="1">
    <citation type="submission" date="2015-07" db="EMBL/GenBank/DDBJ databases">
        <authorList>
            <person name="Noorani M."/>
        </authorList>
    </citation>
    <scope>NUCLEOTIDE SEQUENCE [LARGE SCALE GENOMIC DNA]</scope>
    <source>
        <strain evidence="1">BBA 69670</strain>
    </source>
</reference>
<dbReference type="Gene3D" id="1.20.1250.20">
    <property type="entry name" value="MFS general substrate transporter like domains"/>
    <property type="match status" value="1"/>
</dbReference>
<proteinExistence type="predicted"/>